<dbReference type="Proteomes" id="UP000305546">
    <property type="component" value="Unassembled WGS sequence"/>
</dbReference>
<evidence type="ECO:0000313" key="3">
    <source>
        <dbReference type="EMBL" id="TNC25184.1"/>
    </source>
</evidence>
<dbReference type="EMBL" id="VDFW01000012">
    <property type="protein sequence ID" value="TNC25184.1"/>
    <property type="molecule type" value="Genomic_DNA"/>
</dbReference>
<keyword evidence="4" id="KW-1185">Reference proteome</keyword>
<comment type="caution">
    <text evidence="3">The sequence shown here is derived from an EMBL/GenBank/DDBJ whole genome shotgun (WGS) entry which is preliminary data.</text>
</comment>
<dbReference type="Pfam" id="PF00248">
    <property type="entry name" value="Aldo_ket_red"/>
    <property type="match status" value="1"/>
</dbReference>
<organism evidence="3 4">
    <name type="scientific">Amycolatopsis alkalitolerans</name>
    <dbReference type="NCBI Taxonomy" id="2547244"/>
    <lineage>
        <taxon>Bacteria</taxon>
        <taxon>Bacillati</taxon>
        <taxon>Actinomycetota</taxon>
        <taxon>Actinomycetes</taxon>
        <taxon>Pseudonocardiales</taxon>
        <taxon>Pseudonocardiaceae</taxon>
        <taxon>Amycolatopsis</taxon>
    </lineage>
</organism>
<dbReference type="PANTHER" id="PTHR43364:SF4">
    <property type="entry name" value="NAD(P)-LINKED OXIDOREDUCTASE SUPERFAMILY PROTEIN"/>
    <property type="match status" value="1"/>
</dbReference>
<dbReference type="PRINTS" id="PR00069">
    <property type="entry name" value="ALDKETRDTASE"/>
</dbReference>
<dbReference type="InterPro" id="IPR036812">
    <property type="entry name" value="NAD(P)_OxRdtase_dom_sf"/>
</dbReference>
<keyword evidence="1" id="KW-0560">Oxidoreductase</keyword>
<evidence type="ECO:0000313" key="4">
    <source>
        <dbReference type="Proteomes" id="UP000305546"/>
    </source>
</evidence>
<reference evidence="3 4" key="1">
    <citation type="submission" date="2019-06" db="EMBL/GenBank/DDBJ databases">
        <title>Amycolatopsis alkalitolerans sp. nov., isolated from Gastrodia elata Blume.</title>
        <authorList>
            <person name="Narsing Rao M.P."/>
            <person name="Li W.J."/>
        </authorList>
    </citation>
    <scope>NUCLEOTIDE SEQUENCE [LARGE SCALE GENOMIC DNA]</scope>
    <source>
        <strain evidence="3 4">SYSUP0005</strain>
    </source>
</reference>
<dbReference type="InterPro" id="IPR023210">
    <property type="entry name" value="NADP_OxRdtase_dom"/>
</dbReference>
<dbReference type="Gene3D" id="3.20.20.100">
    <property type="entry name" value="NADP-dependent oxidoreductase domain"/>
    <property type="match status" value="1"/>
</dbReference>
<evidence type="ECO:0000256" key="1">
    <source>
        <dbReference type="ARBA" id="ARBA00023002"/>
    </source>
</evidence>
<evidence type="ECO:0000259" key="2">
    <source>
        <dbReference type="Pfam" id="PF00248"/>
    </source>
</evidence>
<sequence length="353" mass="38102">METRQLGHSGLQVSRVGLGTMMFGEMVSKERAYAQLDEAFAAGVTLVDTAEMYPVPLRPETFGRTEEIVGRWLSRTGRRADIVLSTKIVGPPPDQVVGPTSSLRYIRDGETRLTAGNIIRAVEGSLKRLGTDYLDLIHPHWPDRRTNSLKLRDFPGDGEPSVPIEETLTALDQLVRDGKVRAIAVSNETAWGLHRYQCAEDELGTAAVCAVQNAYNLLCRTYEVGLAEFAHRSGVPLVAYSPLAMGVLTGKYLHGARPAGARLSEHPHPRYTSPAAYEATEAYCRIAANAGMSPAALALRFVLSQPFVASVLIAASSLRQLADNLTACAIGPLDPAVLAAIEAVHERIPNPGP</sequence>
<gene>
    <name evidence="3" type="ORF">FG385_16215</name>
</gene>
<dbReference type="SUPFAM" id="SSF51430">
    <property type="entry name" value="NAD(P)-linked oxidoreductase"/>
    <property type="match status" value="1"/>
</dbReference>
<protein>
    <submittedName>
        <fullName evidence="3">Aldo/keto reductase</fullName>
    </submittedName>
</protein>
<dbReference type="CDD" id="cd19094">
    <property type="entry name" value="AKR_Tas-like"/>
    <property type="match status" value="1"/>
</dbReference>
<dbReference type="PANTHER" id="PTHR43364">
    <property type="entry name" value="NADH-SPECIFIC METHYLGLYOXAL REDUCTASE-RELATED"/>
    <property type="match status" value="1"/>
</dbReference>
<accession>A0A5C4LZE6</accession>
<dbReference type="InterPro" id="IPR050523">
    <property type="entry name" value="AKR_Detox_Biosynth"/>
</dbReference>
<dbReference type="GO" id="GO:0016491">
    <property type="term" value="F:oxidoreductase activity"/>
    <property type="evidence" value="ECO:0007669"/>
    <property type="project" value="UniProtKB-KW"/>
</dbReference>
<proteinExistence type="predicted"/>
<name>A0A5C4LZE6_9PSEU</name>
<dbReference type="RefSeq" id="WP_139097572.1">
    <property type="nucleotide sequence ID" value="NZ_VDFW01000012.1"/>
</dbReference>
<dbReference type="InterPro" id="IPR020471">
    <property type="entry name" value="AKR"/>
</dbReference>
<dbReference type="OrthoDB" id="3216283at2"/>
<feature type="domain" description="NADP-dependent oxidoreductase" evidence="2">
    <location>
        <begin position="16"/>
        <end position="345"/>
    </location>
</feature>
<dbReference type="AlphaFoldDB" id="A0A5C4LZE6"/>